<dbReference type="eggNOG" id="COG3415">
    <property type="taxonomic scope" value="Bacteria"/>
</dbReference>
<keyword evidence="2" id="KW-1185">Reference proteome</keyword>
<dbReference type="EMBL" id="ACKO02000002">
    <property type="protein sequence ID" value="EET45700.1"/>
    <property type="molecule type" value="Genomic_DNA"/>
</dbReference>
<name>C6M1M2_NEISI</name>
<sequence>MRYSGLNLNQDKATKPKTVQIVRQGEATPYWFKVNPLYFSEDLRLKNTKGRLKHENRLDCLSLRTVPFEPCIKPAGCVYSRKVIHKTKPDFKIIHICKQGKQQFIRIQNLHSTY</sequence>
<dbReference type="AlphaFoldDB" id="C6M1M2"/>
<organism evidence="1 2">
    <name type="scientific">Neisseria sicca ATCC 29256</name>
    <dbReference type="NCBI Taxonomy" id="547045"/>
    <lineage>
        <taxon>Bacteria</taxon>
        <taxon>Pseudomonadati</taxon>
        <taxon>Pseudomonadota</taxon>
        <taxon>Betaproteobacteria</taxon>
        <taxon>Neisseriales</taxon>
        <taxon>Neisseriaceae</taxon>
        <taxon>Neisseria</taxon>
    </lineage>
</organism>
<proteinExistence type="predicted"/>
<evidence type="ECO:0000313" key="2">
    <source>
        <dbReference type="Proteomes" id="UP000005365"/>
    </source>
</evidence>
<comment type="caution">
    <text evidence="1">The sequence shown here is derived from an EMBL/GenBank/DDBJ whole genome shotgun (WGS) entry which is preliminary data.</text>
</comment>
<gene>
    <name evidence="1" type="ORF">NEISICOT_00407</name>
</gene>
<protein>
    <submittedName>
        <fullName evidence="1">Uncharacterized protein</fullName>
    </submittedName>
</protein>
<dbReference type="Proteomes" id="UP000005365">
    <property type="component" value="Unassembled WGS sequence"/>
</dbReference>
<accession>C6M1M2</accession>
<reference evidence="1" key="1">
    <citation type="submission" date="2009-07" db="EMBL/GenBank/DDBJ databases">
        <authorList>
            <person name="Weinstock G."/>
            <person name="Sodergren E."/>
            <person name="Clifton S."/>
            <person name="Fulton L."/>
            <person name="Fulton B."/>
            <person name="Courtney L."/>
            <person name="Fronick C."/>
            <person name="Harrison M."/>
            <person name="Strong C."/>
            <person name="Farmer C."/>
            <person name="Delahaunty K."/>
            <person name="Markovic C."/>
            <person name="Hall O."/>
            <person name="Minx P."/>
            <person name="Tomlinson C."/>
            <person name="Mitreva M."/>
            <person name="Nelson J."/>
            <person name="Hou S."/>
            <person name="Wollam A."/>
            <person name="Pepin K.H."/>
            <person name="Johnson M."/>
            <person name="Bhonagiri V."/>
            <person name="Nash W.E."/>
            <person name="Warren W."/>
            <person name="Chinwalla A."/>
            <person name="Mardis E.R."/>
            <person name="Wilson R.K."/>
        </authorList>
    </citation>
    <scope>NUCLEOTIDE SEQUENCE [LARGE SCALE GENOMIC DNA]</scope>
    <source>
        <strain evidence="1">ATCC 29256</strain>
    </source>
</reference>
<evidence type="ECO:0000313" key="1">
    <source>
        <dbReference type="EMBL" id="EET45700.1"/>
    </source>
</evidence>